<evidence type="ECO:0000313" key="1">
    <source>
        <dbReference type="EMBL" id="RMV91550.1"/>
    </source>
</evidence>
<reference evidence="1 2" key="1">
    <citation type="submission" date="2018-08" db="EMBL/GenBank/DDBJ databases">
        <title>Recombination of ecologically and evolutionarily significant loci maintains genetic cohesion in the Pseudomonas syringae species complex.</title>
        <authorList>
            <person name="Dillon M."/>
            <person name="Thakur S."/>
            <person name="Almeida R.N.D."/>
            <person name="Weir B.S."/>
            <person name="Guttman D.S."/>
        </authorList>
    </citation>
    <scope>NUCLEOTIDE SEQUENCE [LARGE SCALE GENOMIC DNA]</scope>
    <source>
        <strain evidence="1 2">ICMP 4525</strain>
    </source>
</reference>
<dbReference type="AlphaFoldDB" id="A0A0Q0BT36"/>
<comment type="caution">
    <text evidence="1">The sequence shown here is derived from an EMBL/GenBank/DDBJ whole genome shotgun (WGS) entry which is preliminary data.</text>
</comment>
<dbReference type="EMBL" id="RBVA01000755">
    <property type="protein sequence ID" value="RMV91550.1"/>
    <property type="molecule type" value="Genomic_DNA"/>
</dbReference>
<name>A0A0Q0BT36_PSEAJ</name>
<sequence length="37" mass="4104">MLPVSRLKKLSMLTERAPKAKGSVKKLIFSADNPSNF</sequence>
<dbReference type="Proteomes" id="UP000271531">
    <property type="component" value="Unassembled WGS sequence"/>
</dbReference>
<accession>A0A0Q0BT36</accession>
<evidence type="ECO:0000313" key="2">
    <source>
        <dbReference type="Proteomes" id="UP000271531"/>
    </source>
</evidence>
<organism evidence="1 2">
    <name type="scientific">Pseudomonas amygdali pv. tabaci</name>
    <name type="common">Pseudomonas syringae pv. tabaci</name>
    <dbReference type="NCBI Taxonomy" id="322"/>
    <lineage>
        <taxon>Bacteria</taxon>
        <taxon>Pseudomonadati</taxon>
        <taxon>Pseudomonadota</taxon>
        <taxon>Gammaproteobacteria</taxon>
        <taxon>Pseudomonadales</taxon>
        <taxon>Pseudomonadaceae</taxon>
        <taxon>Pseudomonas</taxon>
        <taxon>Pseudomonas amygdali</taxon>
    </lineage>
</organism>
<proteinExistence type="predicted"/>
<protein>
    <submittedName>
        <fullName evidence="1">Uncharacterized protein</fullName>
    </submittedName>
</protein>
<gene>
    <name evidence="1" type="ORF">ALP03_101619</name>
</gene>